<feature type="domain" description="YdbS-like PH" evidence="3">
    <location>
        <begin position="198"/>
        <end position="275"/>
    </location>
</feature>
<dbReference type="AlphaFoldDB" id="A0A916XZN8"/>
<proteinExistence type="predicted"/>
<feature type="transmembrane region" description="Helical" evidence="2">
    <location>
        <begin position="176"/>
        <end position="193"/>
    </location>
</feature>
<dbReference type="Proteomes" id="UP000633205">
    <property type="component" value="Unassembled WGS sequence"/>
</dbReference>
<organism evidence="4 5">
    <name type="scientific">Microbacterium faecale</name>
    <dbReference type="NCBI Taxonomy" id="1804630"/>
    <lineage>
        <taxon>Bacteria</taxon>
        <taxon>Bacillati</taxon>
        <taxon>Actinomycetota</taxon>
        <taxon>Actinomycetes</taxon>
        <taxon>Micrococcales</taxon>
        <taxon>Microbacteriaceae</taxon>
        <taxon>Microbacterium</taxon>
    </lineage>
</organism>
<protein>
    <recommendedName>
        <fullName evidence="3">YdbS-like PH domain-containing protein</fullName>
    </recommendedName>
</protein>
<keyword evidence="5" id="KW-1185">Reference proteome</keyword>
<evidence type="ECO:0000256" key="2">
    <source>
        <dbReference type="SAM" id="Phobius"/>
    </source>
</evidence>
<reference evidence="4" key="2">
    <citation type="submission" date="2020-09" db="EMBL/GenBank/DDBJ databases">
        <authorList>
            <person name="Sun Q."/>
            <person name="Zhou Y."/>
        </authorList>
    </citation>
    <scope>NUCLEOTIDE SEQUENCE</scope>
    <source>
        <strain evidence="4">CGMCC 1.15152</strain>
    </source>
</reference>
<dbReference type="PANTHER" id="PTHR34473:SF3">
    <property type="entry name" value="TRANSMEMBRANE PROTEIN-RELATED"/>
    <property type="match status" value="1"/>
</dbReference>
<accession>A0A916XZN8</accession>
<dbReference type="InterPro" id="IPR005182">
    <property type="entry name" value="YdbS-like_PH"/>
</dbReference>
<sequence>MTASQTPPLPEQNPSSEPATRREAAERAAQEQPQQPASDPSAEPAPDQPVPPAPQQVPPRPPAPPQAPPSAEPQHSPPHVAPGQEPAPHGEPAQSVPSAPDFPPAGDPIAAPESLDEETYTALREPRAGGLQLDGTWHQISPKYVVSQVVQSVALVVFVVAAAVVVSLISEQPWPWIAAGVIVIVQVVGLIILPRQARALGYMLRADDIVFRRGILWQRVVAVPYGRMQLIDITHGPLDRVFGIAKLKMVTAAASTGVEIPGLTDTAAEALRDTLIDVAETRRTGL</sequence>
<keyword evidence="2" id="KW-0472">Membrane</keyword>
<evidence type="ECO:0000313" key="4">
    <source>
        <dbReference type="EMBL" id="GGD24101.1"/>
    </source>
</evidence>
<dbReference type="EMBL" id="BMHO01000001">
    <property type="protein sequence ID" value="GGD24101.1"/>
    <property type="molecule type" value="Genomic_DNA"/>
</dbReference>
<feature type="region of interest" description="Disordered" evidence="1">
    <location>
        <begin position="1"/>
        <end position="112"/>
    </location>
</feature>
<comment type="caution">
    <text evidence="4">The sequence shown here is derived from an EMBL/GenBank/DDBJ whole genome shotgun (WGS) entry which is preliminary data.</text>
</comment>
<feature type="compositionally biased region" description="Low complexity" evidence="1">
    <location>
        <begin position="30"/>
        <end position="45"/>
    </location>
</feature>
<feature type="transmembrane region" description="Helical" evidence="2">
    <location>
        <begin position="149"/>
        <end position="170"/>
    </location>
</feature>
<dbReference type="PANTHER" id="PTHR34473">
    <property type="entry name" value="UPF0699 TRANSMEMBRANE PROTEIN YDBS"/>
    <property type="match status" value="1"/>
</dbReference>
<evidence type="ECO:0000313" key="5">
    <source>
        <dbReference type="Proteomes" id="UP000633205"/>
    </source>
</evidence>
<feature type="compositionally biased region" description="Basic and acidic residues" evidence="1">
    <location>
        <begin position="19"/>
        <end position="29"/>
    </location>
</feature>
<gene>
    <name evidence="4" type="ORF">GCM10010915_00120</name>
</gene>
<reference evidence="4" key="1">
    <citation type="journal article" date="2014" name="Int. J. Syst. Evol. Microbiol.">
        <title>Complete genome sequence of Corynebacterium casei LMG S-19264T (=DSM 44701T), isolated from a smear-ripened cheese.</title>
        <authorList>
            <consortium name="US DOE Joint Genome Institute (JGI-PGF)"/>
            <person name="Walter F."/>
            <person name="Albersmeier A."/>
            <person name="Kalinowski J."/>
            <person name="Ruckert C."/>
        </authorList>
    </citation>
    <scope>NUCLEOTIDE SEQUENCE</scope>
    <source>
        <strain evidence="4">CGMCC 1.15152</strain>
    </source>
</reference>
<keyword evidence="2" id="KW-0812">Transmembrane</keyword>
<evidence type="ECO:0000259" key="3">
    <source>
        <dbReference type="Pfam" id="PF03703"/>
    </source>
</evidence>
<feature type="compositionally biased region" description="Pro residues" evidence="1">
    <location>
        <begin position="46"/>
        <end position="80"/>
    </location>
</feature>
<name>A0A916XZN8_9MICO</name>
<dbReference type="Pfam" id="PF03703">
    <property type="entry name" value="bPH_2"/>
    <property type="match status" value="1"/>
</dbReference>
<keyword evidence="2" id="KW-1133">Transmembrane helix</keyword>
<evidence type="ECO:0000256" key="1">
    <source>
        <dbReference type="SAM" id="MobiDB-lite"/>
    </source>
</evidence>